<dbReference type="Proteomes" id="UP000199387">
    <property type="component" value="Unassembled WGS sequence"/>
</dbReference>
<dbReference type="InterPro" id="IPR031100">
    <property type="entry name" value="LOG_fam"/>
</dbReference>
<keyword evidence="4" id="KW-1185">Reference proteome</keyword>
<dbReference type="PANTHER" id="PTHR31223">
    <property type="entry name" value="LOG FAMILY PROTEIN YJL055W"/>
    <property type="match status" value="1"/>
</dbReference>
<dbReference type="OrthoDB" id="9801098at2"/>
<dbReference type="GO" id="GO:0009691">
    <property type="term" value="P:cytokinin biosynthetic process"/>
    <property type="evidence" value="ECO:0007669"/>
    <property type="project" value="UniProtKB-UniRule"/>
</dbReference>
<dbReference type="InterPro" id="IPR005269">
    <property type="entry name" value="LOG"/>
</dbReference>
<dbReference type="GO" id="GO:0005829">
    <property type="term" value="C:cytosol"/>
    <property type="evidence" value="ECO:0007669"/>
    <property type="project" value="TreeGrafter"/>
</dbReference>
<evidence type="ECO:0000256" key="1">
    <source>
        <dbReference type="ARBA" id="ARBA00006763"/>
    </source>
</evidence>
<dbReference type="Gene3D" id="3.40.50.450">
    <property type="match status" value="1"/>
</dbReference>
<reference evidence="3 4" key="1">
    <citation type="submission" date="2016-10" db="EMBL/GenBank/DDBJ databases">
        <authorList>
            <person name="de Groot N.N."/>
        </authorList>
    </citation>
    <scope>NUCLEOTIDE SEQUENCE [LARGE SCALE GENOMIC DNA]</scope>
    <source>
        <strain evidence="3 4">DSM 45514</strain>
    </source>
</reference>
<name>A0A1G6K3H6_9BACL</name>
<protein>
    <recommendedName>
        <fullName evidence="2">Cytokinin riboside 5'-monophosphate phosphoribohydrolase</fullName>
        <ecNumber evidence="2">3.2.2.n1</ecNumber>
    </recommendedName>
</protein>
<dbReference type="EC" id="3.2.2.n1" evidence="2"/>
<gene>
    <name evidence="3" type="ORF">SAMN04488112_10522</name>
</gene>
<dbReference type="AlphaFoldDB" id="A0A1G6K3H6"/>
<keyword evidence="2" id="KW-0203">Cytokinin biosynthesis</keyword>
<dbReference type="RefSeq" id="WP_091567132.1">
    <property type="nucleotide sequence ID" value="NZ_FMZA01000005.1"/>
</dbReference>
<dbReference type="Pfam" id="PF03641">
    <property type="entry name" value="Lysine_decarbox"/>
    <property type="match status" value="1"/>
</dbReference>
<proteinExistence type="inferred from homology"/>
<accession>A0A1G6K3H6</accession>
<dbReference type="NCBIfam" id="TIGR00730">
    <property type="entry name" value="Rossman fold protein, TIGR00730 family"/>
    <property type="match status" value="1"/>
</dbReference>
<keyword evidence="2" id="KW-0378">Hydrolase</keyword>
<sequence length="186" mass="20419">MRRICVFAGSRPGRDPQFMEAARELGEELAAKGLELVYGGSQVGLMGRMADTVLERGGKVTGVMPTELFDREVAHHQVTQLIEVRNMHERKGKMGELADAFIALPGGYGTLEEVFEVVSWGHLGLHHKPIGLLNIGGFYNPLIHMVQKIVDAGFIPERSSRLLLSEERPSKLLARLQQAGSSGNEC</sequence>
<dbReference type="GO" id="GO:0016799">
    <property type="term" value="F:hydrolase activity, hydrolyzing N-glycosyl compounds"/>
    <property type="evidence" value="ECO:0007669"/>
    <property type="project" value="TreeGrafter"/>
</dbReference>
<dbReference type="SUPFAM" id="SSF102405">
    <property type="entry name" value="MCP/YpsA-like"/>
    <property type="match status" value="1"/>
</dbReference>
<comment type="similarity">
    <text evidence="1 2">Belongs to the LOG family.</text>
</comment>
<dbReference type="EMBL" id="FMZA01000005">
    <property type="protein sequence ID" value="SDC24836.1"/>
    <property type="molecule type" value="Genomic_DNA"/>
</dbReference>
<evidence type="ECO:0000256" key="2">
    <source>
        <dbReference type="RuleBase" id="RU363015"/>
    </source>
</evidence>
<evidence type="ECO:0000313" key="4">
    <source>
        <dbReference type="Proteomes" id="UP000199387"/>
    </source>
</evidence>
<dbReference type="PANTHER" id="PTHR31223:SF70">
    <property type="entry name" value="LOG FAMILY PROTEIN YJL055W"/>
    <property type="match status" value="1"/>
</dbReference>
<evidence type="ECO:0000313" key="3">
    <source>
        <dbReference type="EMBL" id="SDC24836.1"/>
    </source>
</evidence>
<organism evidence="3 4">
    <name type="scientific">Melghirimyces thermohalophilus</name>
    <dbReference type="NCBI Taxonomy" id="1236220"/>
    <lineage>
        <taxon>Bacteria</taxon>
        <taxon>Bacillati</taxon>
        <taxon>Bacillota</taxon>
        <taxon>Bacilli</taxon>
        <taxon>Bacillales</taxon>
        <taxon>Thermoactinomycetaceae</taxon>
        <taxon>Melghirimyces</taxon>
    </lineage>
</organism>
<dbReference type="STRING" id="1236220.SAMN04488112_10522"/>